<dbReference type="RefSeq" id="XP_067692599.1">
    <property type="nucleotide sequence ID" value="XM_067836544.1"/>
</dbReference>
<protein>
    <submittedName>
        <fullName evidence="1">Uncharacterized protein</fullName>
    </submittedName>
</protein>
<dbReference type="KEGG" id="lenr:94172054"/>
<gene>
    <name evidence="1" type="ORF">CUR178_04846</name>
</gene>
<organism evidence="1 2">
    <name type="scientific">Leishmania enriettii</name>
    <dbReference type="NCBI Taxonomy" id="5663"/>
    <lineage>
        <taxon>Eukaryota</taxon>
        <taxon>Discoba</taxon>
        <taxon>Euglenozoa</taxon>
        <taxon>Kinetoplastea</taxon>
        <taxon>Metakinetoplastina</taxon>
        <taxon>Trypanosomatida</taxon>
        <taxon>Trypanosomatidae</taxon>
        <taxon>Leishmaniinae</taxon>
        <taxon>Leishmania</taxon>
    </lineage>
</organism>
<sequence length="466" mass="51796">MIRRAVLLRCAFDRIQSDRQALARHHLNLLDKRHWELTTPSRVLPVVEVLIRSGVLMDGLEKCSSKPLASLTPCMTKKERSLVQKLSHMLQQAAPSAATHLAENTAEEDEAIRTAYSSARATGRCTVDLVVDAHFVRRLRYPSSALMLLDLADSRYAQVCWARGKPSPSKEVIGPICDLLAEHERSLDFRATQWLLSLLDSGAALSGSQIALSAGKRLFRLCVRRIHYLLPDLRVEDLLLAYLLLERSEGYERPFIVLGEIEKLVLSTASEHYTGVSTNVLLRFMTMPFPMRHSDLNLRLCANWSATSRIMDFTLEECLAAFTIVAALHEGCSAESAAAVAPLRHWEMLHDALFAKVYFVALDLTAADCFRILDQSELINVSGWGITVPHMLLEKLKKRILSECTTCAMDDGRAPATVEALLRVALGLQALMQRCTVLPSNAADEYAVAQCILLLESCISLLPPHG</sequence>
<proteinExistence type="predicted"/>
<reference evidence="1 2" key="1">
    <citation type="submission" date="2021-02" db="EMBL/GenBank/DDBJ databases">
        <title>Leishmania (Mundinia) enrietti genome sequencing and assembly.</title>
        <authorList>
            <person name="Almutairi H."/>
            <person name="Gatherer D."/>
        </authorList>
    </citation>
    <scope>NUCLEOTIDE SEQUENCE [LARGE SCALE GENOMIC DNA]</scope>
    <source>
        <strain evidence="1">CUR178</strain>
    </source>
</reference>
<dbReference type="OrthoDB" id="272363at2759"/>
<dbReference type="Proteomes" id="UP000674179">
    <property type="component" value="Chromosome 24"/>
</dbReference>
<keyword evidence="2" id="KW-1185">Reference proteome</keyword>
<dbReference type="AlphaFoldDB" id="A0A836GSF9"/>
<accession>A0A836GSF9</accession>
<comment type="caution">
    <text evidence="1">The sequence shown here is derived from an EMBL/GenBank/DDBJ whole genome shotgun (WGS) entry which is preliminary data.</text>
</comment>
<evidence type="ECO:0000313" key="1">
    <source>
        <dbReference type="EMBL" id="KAG5478134.1"/>
    </source>
</evidence>
<dbReference type="GeneID" id="94172054"/>
<dbReference type="EMBL" id="JAFHKP010000024">
    <property type="protein sequence ID" value="KAG5478134.1"/>
    <property type="molecule type" value="Genomic_DNA"/>
</dbReference>
<evidence type="ECO:0000313" key="2">
    <source>
        <dbReference type="Proteomes" id="UP000674179"/>
    </source>
</evidence>
<name>A0A836GSF9_LEIEN</name>